<dbReference type="PANTHER" id="PTHR46889:SF4">
    <property type="entry name" value="TRANSPOSASE INSO FOR INSERTION SEQUENCE ELEMENT IS911B-RELATED"/>
    <property type="match status" value="1"/>
</dbReference>
<dbReference type="EMBL" id="CP069389">
    <property type="protein sequence ID" value="QRN92653.1"/>
    <property type="molecule type" value="Genomic_DNA"/>
</dbReference>
<evidence type="ECO:0000313" key="7">
    <source>
        <dbReference type="EMBL" id="QRN92706.1"/>
    </source>
</evidence>
<evidence type="ECO:0000313" key="4">
    <source>
        <dbReference type="EMBL" id="QRN92628.1"/>
    </source>
</evidence>
<dbReference type="AlphaFoldDB" id="A0A7T4U532"/>
<evidence type="ECO:0000313" key="9">
    <source>
        <dbReference type="Proteomes" id="UP000640299"/>
    </source>
</evidence>
<name>A0A7T4U532_MAMSC</name>
<comment type="function">
    <text evidence="1">Involved in the transposition of the insertion sequence.</text>
</comment>
<reference evidence="7" key="1">
    <citation type="submission" date="2021-02" db="EMBL/GenBank/DDBJ databases">
        <title>cfr and optrA-positive Staphylococcus spp.</title>
        <authorList>
            <person name="Chen L."/>
        </authorList>
    </citation>
    <scope>NUCLEOTIDE SEQUENCE</scope>
    <source>
        <strain evidence="7">GDQ20D70P</strain>
    </source>
</reference>
<dbReference type="InterPro" id="IPR048020">
    <property type="entry name" value="Transpos_IS3"/>
</dbReference>
<organism evidence="7 9">
    <name type="scientific">Mammaliicoccus sciuri</name>
    <name type="common">Staphylococcus sciuri</name>
    <dbReference type="NCBI Taxonomy" id="1296"/>
    <lineage>
        <taxon>Bacteria</taxon>
        <taxon>Bacillati</taxon>
        <taxon>Bacillota</taxon>
        <taxon>Bacilli</taxon>
        <taxon>Bacillales</taxon>
        <taxon>Staphylococcaceae</taxon>
        <taxon>Mammaliicoccus</taxon>
    </lineage>
</organism>
<gene>
    <name evidence="3" type="ORF">JRU67_00985</name>
    <name evidence="4" type="ORF">JRU67_02420</name>
    <name evidence="5" type="ORF">JRU67_06050</name>
    <name evidence="6" type="ORF">JRU67_10610</name>
    <name evidence="7" type="ORF">JRU67_12945</name>
    <name evidence="8" type="ORF">JRU67_12960</name>
</gene>
<feature type="domain" description="Integrase catalytic" evidence="2">
    <location>
        <begin position="144"/>
        <end position="309"/>
    </location>
</feature>
<evidence type="ECO:0000313" key="6">
    <source>
        <dbReference type="EMBL" id="QRN92687.1"/>
    </source>
</evidence>
<evidence type="ECO:0000313" key="5">
    <source>
        <dbReference type="EMBL" id="QRN92653.1"/>
    </source>
</evidence>
<dbReference type="EMBL" id="CP069389">
    <property type="protein sequence ID" value="QRN92706.1"/>
    <property type="molecule type" value="Genomic_DNA"/>
</dbReference>
<dbReference type="PANTHER" id="PTHR46889">
    <property type="entry name" value="TRANSPOSASE INSF FOR INSERTION SEQUENCE IS3B-RELATED"/>
    <property type="match status" value="1"/>
</dbReference>
<accession>A0A7T4U532</accession>
<dbReference type="GO" id="GO:0003676">
    <property type="term" value="F:nucleic acid binding"/>
    <property type="evidence" value="ECO:0007669"/>
    <property type="project" value="InterPro"/>
</dbReference>
<evidence type="ECO:0000256" key="1">
    <source>
        <dbReference type="ARBA" id="ARBA00002286"/>
    </source>
</evidence>
<dbReference type="Proteomes" id="UP000640299">
    <property type="component" value="Chromosome"/>
</dbReference>
<dbReference type="Pfam" id="PF00665">
    <property type="entry name" value="rve"/>
    <property type="match status" value="1"/>
</dbReference>
<dbReference type="EMBL" id="CP069389">
    <property type="protein sequence ID" value="QRN92687.1"/>
    <property type="molecule type" value="Genomic_DNA"/>
</dbReference>
<dbReference type="EMBL" id="CP069389">
    <property type="protein sequence ID" value="QRN92628.1"/>
    <property type="molecule type" value="Genomic_DNA"/>
</dbReference>
<evidence type="ECO:0000313" key="8">
    <source>
        <dbReference type="EMBL" id="QRN92707.1"/>
    </source>
</evidence>
<sequence length="313" mass="37324">MRECLFKKVERFSRESECLSRKAQAAVAFELKEEGFKLKDILVKVGIPEATYHYHAKQLQKEDLDKGWKKKIIELFQKHNGKYGYRRIYLALRNQGYLINHKKVQRIMRELGLKCQKFTRKSRYQSYKGTVGKVAENRLNRRFHTSIRLQKLVTDITEFKCAEEQKLYLSPIMDLYNGEIISYGISRRPTLDLVLQTLDKAVTIIKHEAPYRTTIHSDQGWHYQHNAWIRRLSEQRIYQSMSRKATCADNASMENFFGIMKQEMYHGEELVNYETLKRRIEDYIYWYNNERLKLKLAGRSPVQYRTQSSQLIA</sequence>
<dbReference type="InterPro" id="IPR036397">
    <property type="entry name" value="RNaseH_sf"/>
</dbReference>
<dbReference type="GO" id="GO:0015074">
    <property type="term" value="P:DNA integration"/>
    <property type="evidence" value="ECO:0007669"/>
    <property type="project" value="InterPro"/>
</dbReference>
<dbReference type="EMBL" id="CP069389">
    <property type="protein sequence ID" value="QRN92612.1"/>
    <property type="molecule type" value="Genomic_DNA"/>
</dbReference>
<dbReference type="Gene3D" id="3.30.420.10">
    <property type="entry name" value="Ribonuclease H-like superfamily/Ribonuclease H"/>
    <property type="match status" value="1"/>
</dbReference>
<evidence type="ECO:0000313" key="3">
    <source>
        <dbReference type="EMBL" id="QRN92612.1"/>
    </source>
</evidence>
<dbReference type="NCBIfam" id="NF033516">
    <property type="entry name" value="transpos_IS3"/>
    <property type="match status" value="1"/>
</dbReference>
<protein>
    <submittedName>
        <fullName evidence="7">IS3 family transposase</fullName>
    </submittedName>
</protein>
<proteinExistence type="predicted"/>
<dbReference type="PROSITE" id="PS50994">
    <property type="entry name" value="INTEGRASE"/>
    <property type="match status" value="1"/>
</dbReference>
<dbReference type="InterPro" id="IPR012337">
    <property type="entry name" value="RNaseH-like_sf"/>
</dbReference>
<evidence type="ECO:0000259" key="2">
    <source>
        <dbReference type="PROSITE" id="PS50994"/>
    </source>
</evidence>
<dbReference type="InterPro" id="IPR025948">
    <property type="entry name" value="HTH-like_dom"/>
</dbReference>
<dbReference type="InterPro" id="IPR001584">
    <property type="entry name" value="Integrase_cat-core"/>
</dbReference>
<dbReference type="SUPFAM" id="SSF53098">
    <property type="entry name" value="Ribonuclease H-like"/>
    <property type="match status" value="1"/>
</dbReference>
<dbReference type="Pfam" id="PF13276">
    <property type="entry name" value="HTH_21"/>
    <property type="match status" value="1"/>
</dbReference>
<dbReference type="Pfam" id="PF13333">
    <property type="entry name" value="rve_2"/>
    <property type="match status" value="1"/>
</dbReference>
<dbReference type="EMBL" id="CP069389">
    <property type="protein sequence ID" value="QRN92707.1"/>
    <property type="molecule type" value="Genomic_DNA"/>
</dbReference>
<dbReference type="InterPro" id="IPR050900">
    <property type="entry name" value="Transposase_IS3/IS150/IS904"/>
</dbReference>